<protein>
    <submittedName>
        <fullName evidence="1">Uncharacterized protein</fullName>
    </submittedName>
</protein>
<dbReference type="AlphaFoldDB" id="B6T2G2"/>
<accession>B6T2G2</accession>
<name>B6T2G2_MAIZE</name>
<organism evidence="1">
    <name type="scientific">Zea mays</name>
    <name type="common">Maize</name>
    <dbReference type="NCBI Taxonomy" id="4577"/>
    <lineage>
        <taxon>Eukaryota</taxon>
        <taxon>Viridiplantae</taxon>
        <taxon>Streptophyta</taxon>
        <taxon>Embryophyta</taxon>
        <taxon>Tracheophyta</taxon>
        <taxon>Spermatophyta</taxon>
        <taxon>Magnoliopsida</taxon>
        <taxon>Liliopsida</taxon>
        <taxon>Poales</taxon>
        <taxon>Poaceae</taxon>
        <taxon>PACMAD clade</taxon>
        <taxon>Panicoideae</taxon>
        <taxon>Andropogonodae</taxon>
        <taxon>Andropogoneae</taxon>
        <taxon>Tripsacinae</taxon>
        <taxon>Zea</taxon>
    </lineage>
</organism>
<dbReference type="EMBL" id="EU959177">
    <property type="protein sequence ID" value="ACG31295.1"/>
    <property type="molecule type" value="mRNA"/>
</dbReference>
<proteinExistence type="evidence at transcript level"/>
<reference evidence="1" key="1">
    <citation type="journal article" date="2009" name="Plant Mol. Biol.">
        <title>Insights into corn genes derived from large-scale cDNA sequencing.</title>
        <authorList>
            <person name="Alexandrov N.N."/>
            <person name="Brover V.V."/>
            <person name="Freidin S."/>
            <person name="Troukhan M.E."/>
            <person name="Tatarinova T.V."/>
            <person name="Zhang H."/>
            <person name="Swaller T.J."/>
            <person name="Lu Y.P."/>
            <person name="Bouck J."/>
            <person name="Flavell R.B."/>
            <person name="Feldmann K.A."/>
        </authorList>
    </citation>
    <scope>NUCLEOTIDE SEQUENCE</scope>
</reference>
<sequence>MKMMTSDGAPRDNGPCFIQQWSGYTRPRGDHKKGAYIHVLELFSFTPHRDVLFLLLSCYNG</sequence>
<evidence type="ECO:0000313" key="1">
    <source>
        <dbReference type="EMBL" id="ACG31295.1"/>
    </source>
</evidence>